<evidence type="ECO:0000313" key="3">
    <source>
        <dbReference type="EMBL" id="ALH79030.1"/>
    </source>
</evidence>
<evidence type="ECO:0000313" key="4">
    <source>
        <dbReference type="Proteomes" id="UP000058074"/>
    </source>
</evidence>
<dbReference type="EMBL" id="CP012700">
    <property type="protein sequence ID" value="ALH79030.1"/>
    <property type="molecule type" value="Genomic_DNA"/>
</dbReference>
<reference evidence="3 4" key="1">
    <citation type="journal article" date="2015" name="Genome Announc.">
        <title>Complete Genome Sequence of Polypropylene Glycol- and Polyethylene Glycol-Degrading Sphingopyxis macrogoltabida Strain EY-1.</title>
        <authorList>
            <person name="Ohtsubo Y."/>
            <person name="Nagata Y."/>
            <person name="Numata M."/>
            <person name="Tsuchikane K."/>
            <person name="Hosoyama A."/>
            <person name="Yamazoe A."/>
            <person name="Tsuda M."/>
            <person name="Fujita N."/>
            <person name="Kawai F."/>
        </authorList>
    </citation>
    <scope>NUCLEOTIDE SEQUENCE [LARGE SCALE GENOMIC DNA]</scope>
    <source>
        <strain evidence="3 4">EY-1</strain>
    </source>
</reference>
<dbReference type="Proteomes" id="UP000058074">
    <property type="component" value="Chromosome"/>
</dbReference>
<feature type="transmembrane region" description="Helical" evidence="2">
    <location>
        <begin position="26"/>
        <end position="51"/>
    </location>
</feature>
<name>A0A0N9V505_SPHMC</name>
<dbReference type="KEGG" id="smag:AN936_01160"/>
<dbReference type="OrthoDB" id="7450418at2"/>
<dbReference type="AlphaFoldDB" id="A0A0N9V505"/>
<evidence type="ECO:0000256" key="2">
    <source>
        <dbReference type="SAM" id="Phobius"/>
    </source>
</evidence>
<evidence type="ECO:0000256" key="1">
    <source>
        <dbReference type="SAM" id="MobiDB-lite"/>
    </source>
</evidence>
<protein>
    <submittedName>
        <fullName evidence="3">Uncharacterized protein</fullName>
    </submittedName>
</protein>
<feature type="region of interest" description="Disordered" evidence="1">
    <location>
        <begin position="125"/>
        <end position="147"/>
    </location>
</feature>
<keyword evidence="2" id="KW-0472">Membrane</keyword>
<sequence>MDDASEKTGKALWTALLRGLRPAVPAVIGAAALTFLFAAVMPLAWVAGISWNLYLDRLSDLFLPPIGNGGRLAMALGMAAIAAVVAGIIALMIAEPEATGVASLRRRIRRRSEVDEDTDEVLRRRRVDLHPDDPPRPPIRAGRDLPAAGLGPVGVHDAATAPDDEAAFDLSFAERAVEEAADDFPAGDGDELVLAERAPEPAAYEATGDEPWLQPAELAPPIMPDPADKSLGAMVARFEAGLARRRQPFAEPVAAPGATVTGAATADEEPEVDFALEAALGTLQRMNRSAVR</sequence>
<keyword evidence="2" id="KW-0812">Transmembrane</keyword>
<gene>
    <name evidence="3" type="ORF">AN936_01160</name>
</gene>
<keyword evidence="2" id="KW-1133">Transmembrane helix</keyword>
<dbReference type="PATRIC" id="fig|33050.5.peg.243"/>
<feature type="transmembrane region" description="Helical" evidence="2">
    <location>
        <begin position="72"/>
        <end position="94"/>
    </location>
</feature>
<organism evidence="3 4">
    <name type="scientific">Sphingopyxis macrogoltabida</name>
    <name type="common">Sphingomonas macrogoltabidus</name>
    <dbReference type="NCBI Taxonomy" id="33050"/>
    <lineage>
        <taxon>Bacteria</taxon>
        <taxon>Pseudomonadati</taxon>
        <taxon>Pseudomonadota</taxon>
        <taxon>Alphaproteobacteria</taxon>
        <taxon>Sphingomonadales</taxon>
        <taxon>Sphingomonadaceae</taxon>
        <taxon>Sphingopyxis</taxon>
    </lineage>
</organism>
<accession>A0A0N9V505</accession>
<dbReference type="RefSeq" id="WP_054586541.1">
    <property type="nucleotide sequence ID" value="NZ_CP012700.1"/>
</dbReference>
<proteinExistence type="predicted"/>